<organism evidence="5 7">
    <name type="scientific">Mycolicibacterium diernhoferi</name>
    <dbReference type="NCBI Taxonomy" id="1801"/>
    <lineage>
        <taxon>Bacteria</taxon>
        <taxon>Bacillati</taxon>
        <taxon>Actinomycetota</taxon>
        <taxon>Actinomycetes</taxon>
        <taxon>Mycobacteriales</taxon>
        <taxon>Mycobacteriaceae</taxon>
        <taxon>Mycolicibacterium</taxon>
    </lineage>
</organism>
<dbReference type="Pfam" id="PF03734">
    <property type="entry name" value="YkuD"/>
    <property type="match status" value="1"/>
</dbReference>
<evidence type="ECO:0000313" key="5">
    <source>
        <dbReference type="EMBL" id="PEG53732.1"/>
    </source>
</evidence>
<protein>
    <recommendedName>
        <fullName evidence="3">L,D-TPase catalytic domain-containing protein</fullName>
    </recommendedName>
</protein>
<dbReference type="GO" id="GO:0008360">
    <property type="term" value="P:regulation of cell shape"/>
    <property type="evidence" value="ECO:0007669"/>
    <property type="project" value="UniProtKB-UniRule"/>
</dbReference>
<dbReference type="Proteomes" id="UP000191039">
    <property type="component" value="Unassembled WGS sequence"/>
</dbReference>
<proteinExistence type="predicted"/>
<keyword evidence="1" id="KW-0573">Peptidoglycan synthesis</keyword>
<evidence type="ECO:0000256" key="1">
    <source>
        <dbReference type="PROSITE-ProRule" id="PRU01373"/>
    </source>
</evidence>
<dbReference type="OrthoDB" id="186490at2"/>
<reference evidence="4 6" key="1">
    <citation type="submission" date="2016-09" db="EMBL/GenBank/DDBJ databases">
        <title>genome sequences of unsequenced Mycobacteria.</title>
        <authorList>
            <person name="Greninger A.L."/>
            <person name="Jerome K.R."/>
            <person name="Mcnair B."/>
            <person name="Wallis C."/>
            <person name="Fang F."/>
        </authorList>
    </citation>
    <scope>NUCLEOTIDE SEQUENCE [LARGE SCALE GENOMIC DNA]</scope>
    <source>
        <strain evidence="4 6">BM1</strain>
    </source>
</reference>
<accession>A0A1Q4HIH4</accession>
<comment type="caution">
    <text evidence="5">The sequence shown here is derived from an EMBL/GenBank/DDBJ whole genome shotgun (WGS) entry which is preliminary data.</text>
</comment>
<dbReference type="AlphaFoldDB" id="A0A1Q4HIH4"/>
<dbReference type="EMBL" id="MIJD01000023">
    <property type="protein sequence ID" value="OPE55666.1"/>
    <property type="molecule type" value="Genomic_DNA"/>
</dbReference>
<dbReference type="PANTHER" id="PTHR38589:SF1">
    <property type="entry name" value="BLR0621 PROTEIN"/>
    <property type="match status" value="1"/>
</dbReference>
<dbReference type="PANTHER" id="PTHR38589">
    <property type="entry name" value="BLR0621 PROTEIN"/>
    <property type="match status" value="1"/>
</dbReference>
<evidence type="ECO:0000313" key="4">
    <source>
        <dbReference type="EMBL" id="OPE55666.1"/>
    </source>
</evidence>
<reference evidence="5 7" key="2">
    <citation type="submission" date="2017-10" db="EMBL/GenBank/DDBJ databases">
        <title>The new phylogeny of genus Mycobacterium.</title>
        <authorList>
            <person name="Tortoli E."/>
            <person name="Trovato A."/>
            <person name="Cirillo D.M."/>
        </authorList>
    </citation>
    <scope>NUCLEOTIDE SEQUENCE [LARGE SCALE GENOMIC DNA]</scope>
    <source>
        <strain evidence="5 7">IP141170001</strain>
    </source>
</reference>
<keyword evidence="2" id="KW-0732">Signal</keyword>
<feature type="chain" id="PRO_5011899074" description="L,D-TPase catalytic domain-containing protein" evidence="2">
    <location>
        <begin position="25"/>
        <end position="217"/>
    </location>
</feature>
<keyword evidence="1" id="KW-0961">Cell wall biogenesis/degradation</keyword>
<dbReference type="EMBL" id="PDCR01000018">
    <property type="protein sequence ID" value="PEG53732.1"/>
    <property type="molecule type" value="Genomic_DNA"/>
</dbReference>
<gene>
    <name evidence="4" type="ORF">BV510_03895</name>
    <name evidence="5" type="ORF">CRI78_14940</name>
</gene>
<dbReference type="GO" id="GO:0016740">
    <property type="term" value="F:transferase activity"/>
    <property type="evidence" value="ECO:0007669"/>
    <property type="project" value="InterPro"/>
</dbReference>
<feature type="active site" description="Proton donor/acceptor" evidence="1">
    <location>
        <position position="182"/>
    </location>
</feature>
<evidence type="ECO:0000259" key="3">
    <source>
        <dbReference type="PROSITE" id="PS52029"/>
    </source>
</evidence>
<sequence length="217" mass="22767">MRRLVLLLSALWLAFGASAPTVHAAETPWFVNSVGNATQVISVVGVGPTTAKIDVWERTAAGWNPIGVGIPAHIGSNGMGQQIREGSKTTPMGVFTLDFAFGTQANPGGGLPYVQVGPNHWWDGDVASPTYNTMQVCEKKRCPFRTDGGGTENLQIPQYAHAVVMGVNKARTPGAGSAFFLHSTGGGPTAGCVAIDDATLVKIIRWLRPGAVITVSK</sequence>
<feature type="active site" description="Nucleophile" evidence="1">
    <location>
        <position position="192"/>
    </location>
</feature>
<comment type="pathway">
    <text evidence="1">Cell wall biogenesis; peptidoglycan biosynthesis.</text>
</comment>
<evidence type="ECO:0000256" key="2">
    <source>
        <dbReference type="SAM" id="SignalP"/>
    </source>
</evidence>
<evidence type="ECO:0000313" key="6">
    <source>
        <dbReference type="Proteomes" id="UP000191039"/>
    </source>
</evidence>
<dbReference type="RefSeq" id="WP_073855779.1">
    <property type="nucleotide sequence ID" value="NZ_BAAATC010000009.1"/>
</dbReference>
<feature type="signal peptide" evidence="2">
    <location>
        <begin position="1"/>
        <end position="24"/>
    </location>
</feature>
<dbReference type="InterPro" id="IPR005490">
    <property type="entry name" value="LD_TPept_cat_dom"/>
</dbReference>
<name>A0A1Q4HIH4_9MYCO</name>
<dbReference type="GO" id="GO:0009252">
    <property type="term" value="P:peptidoglycan biosynthetic process"/>
    <property type="evidence" value="ECO:0007669"/>
    <property type="project" value="UniProtKB-KW"/>
</dbReference>
<feature type="domain" description="L,D-TPase catalytic" evidence="3">
    <location>
        <begin position="42"/>
        <end position="216"/>
    </location>
</feature>
<dbReference type="GO" id="GO:0071555">
    <property type="term" value="P:cell wall organization"/>
    <property type="evidence" value="ECO:0007669"/>
    <property type="project" value="UniProtKB-UniRule"/>
</dbReference>
<keyword evidence="7" id="KW-1185">Reference proteome</keyword>
<dbReference type="Proteomes" id="UP000220340">
    <property type="component" value="Unassembled WGS sequence"/>
</dbReference>
<evidence type="ECO:0000313" key="7">
    <source>
        <dbReference type="Proteomes" id="UP000220340"/>
    </source>
</evidence>
<dbReference type="STRING" id="1801.BRW64_07780"/>
<keyword evidence="1" id="KW-0133">Cell shape</keyword>
<dbReference type="PROSITE" id="PS52029">
    <property type="entry name" value="LD_TPASE"/>
    <property type="match status" value="1"/>
</dbReference>